<keyword evidence="2" id="KW-1185">Reference proteome</keyword>
<proteinExistence type="predicted"/>
<name>A0A8H9H5Y1_9ACTN</name>
<dbReference type="Proteomes" id="UP000653480">
    <property type="component" value="Unassembled WGS sequence"/>
</dbReference>
<evidence type="ECO:0000313" key="2">
    <source>
        <dbReference type="Proteomes" id="UP000653480"/>
    </source>
</evidence>
<dbReference type="EMBL" id="BMMN01000009">
    <property type="protein sequence ID" value="GGO21588.1"/>
    <property type="molecule type" value="Genomic_DNA"/>
</dbReference>
<organism evidence="1 2">
    <name type="scientific">Microbispora bryophytorum</name>
    <dbReference type="NCBI Taxonomy" id="1460882"/>
    <lineage>
        <taxon>Bacteria</taxon>
        <taxon>Bacillati</taxon>
        <taxon>Actinomycetota</taxon>
        <taxon>Actinomycetes</taxon>
        <taxon>Streptosporangiales</taxon>
        <taxon>Streptosporangiaceae</taxon>
        <taxon>Microbispora</taxon>
    </lineage>
</organism>
<accession>A0A8H9H5Y1</accession>
<dbReference type="AlphaFoldDB" id="A0A8H9H5Y1"/>
<protein>
    <submittedName>
        <fullName evidence="1">Uncharacterized protein</fullName>
    </submittedName>
</protein>
<reference evidence="1" key="1">
    <citation type="journal article" date="2014" name="Int. J. Syst. Evol. Microbiol.">
        <title>Complete genome sequence of Corynebacterium casei LMG S-19264T (=DSM 44701T), isolated from a smear-ripened cheese.</title>
        <authorList>
            <consortium name="US DOE Joint Genome Institute (JGI-PGF)"/>
            <person name="Walter F."/>
            <person name="Albersmeier A."/>
            <person name="Kalinowski J."/>
            <person name="Ruckert C."/>
        </authorList>
    </citation>
    <scope>NUCLEOTIDE SEQUENCE</scope>
    <source>
        <strain evidence="1">CGMCC 4.7138</strain>
    </source>
</reference>
<sequence length="76" mass="8130">MLAPARTPPDRHVIVDRLFRFYDRCAASGQPAVGQRGSAGPTLPGFSRRSGKCRFGGVGICRLVGGFRPLDASADR</sequence>
<gene>
    <name evidence="1" type="ORF">GCM10011574_49130</name>
</gene>
<comment type="caution">
    <text evidence="1">The sequence shown here is derived from an EMBL/GenBank/DDBJ whole genome shotgun (WGS) entry which is preliminary data.</text>
</comment>
<reference evidence="1" key="2">
    <citation type="submission" date="2020-09" db="EMBL/GenBank/DDBJ databases">
        <authorList>
            <person name="Sun Q."/>
            <person name="Zhou Y."/>
        </authorList>
    </citation>
    <scope>NUCLEOTIDE SEQUENCE</scope>
    <source>
        <strain evidence="1">CGMCC 4.7138</strain>
    </source>
</reference>
<evidence type="ECO:0000313" key="1">
    <source>
        <dbReference type="EMBL" id="GGO21588.1"/>
    </source>
</evidence>